<protein>
    <submittedName>
        <fullName evidence="1">Hydra magnipapillata</fullName>
    </submittedName>
</protein>
<evidence type="ECO:0000313" key="1">
    <source>
        <dbReference type="EMBL" id="BES89750.1"/>
    </source>
</evidence>
<gene>
    <name evidence="1" type="ORF">NTJ_02557</name>
</gene>
<sequence length="238" mass="26963">MEVNLKLEKPTDEKLPDFPFLNLIGSLMYIATATRPDIMYPVSHLSQFNTCFRKEHWLAAKRVLRYLKHTKSLNLVFQKTADPCISGLSDANWGNCLDGRSYTGFCFLYSGTAISWEAKKQRTVAQSTAESEYMALSEAAKEALHLKNLADHLGIRQNTVEIETDNQAAQNWAINPIVTPKSKHIALKEHFIRDAVHNKDVQLKYCPTEDMTADVFTKSLAAPKLILFREKLGLRDCS</sequence>
<reference evidence="1 2" key="1">
    <citation type="submission" date="2023-09" db="EMBL/GenBank/DDBJ databases">
        <title>Nesidiocoris tenuis whole genome shotgun sequence.</title>
        <authorList>
            <person name="Shibata T."/>
            <person name="Shimoda M."/>
            <person name="Kobayashi T."/>
            <person name="Uehara T."/>
        </authorList>
    </citation>
    <scope>NUCLEOTIDE SEQUENCE [LARGE SCALE GENOMIC DNA]</scope>
    <source>
        <strain evidence="1 2">Japan</strain>
    </source>
</reference>
<dbReference type="Proteomes" id="UP001307889">
    <property type="component" value="Chromosome 2"/>
</dbReference>
<accession>A0ABN7ABV9</accession>
<dbReference type="PANTHER" id="PTHR11439:SF467">
    <property type="entry name" value="INTEGRASE CATALYTIC DOMAIN-CONTAINING PROTEIN"/>
    <property type="match status" value="1"/>
</dbReference>
<proteinExistence type="predicted"/>
<dbReference type="CDD" id="cd09272">
    <property type="entry name" value="RNase_HI_RT_Ty1"/>
    <property type="match status" value="1"/>
</dbReference>
<organism evidence="1 2">
    <name type="scientific">Nesidiocoris tenuis</name>
    <dbReference type="NCBI Taxonomy" id="355587"/>
    <lineage>
        <taxon>Eukaryota</taxon>
        <taxon>Metazoa</taxon>
        <taxon>Ecdysozoa</taxon>
        <taxon>Arthropoda</taxon>
        <taxon>Hexapoda</taxon>
        <taxon>Insecta</taxon>
        <taxon>Pterygota</taxon>
        <taxon>Neoptera</taxon>
        <taxon>Paraneoptera</taxon>
        <taxon>Hemiptera</taxon>
        <taxon>Heteroptera</taxon>
        <taxon>Panheteroptera</taxon>
        <taxon>Cimicomorpha</taxon>
        <taxon>Miridae</taxon>
        <taxon>Dicyphina</taxon>
        <taxon>Nesidiocoris</taxon>
    </lineage>
</organism>
<dbReference type="PANTHER" id="PTHR11439">
    <property type="entry name" value="GAG-POL-RELATED RETROTRANSPOSON"/>
    <property type="match status" value="1"/>
</dbReference>
<keyword evidence="2" id="KW-1185">Reference proteome</keyword>
<evidence type="ECO:0000313" key="2">
    <source>
        <dbReference type="Proteomes" id="UP001307889"/>
    </source>
</evidence>
<name>A0ABN7ABV9_9HEMI</name>
<dbReference type="EMBL" id="AP028910">
    <property type="protein sequence ID" value="BES89750.1"/>
    <property type="molecule type" value="Genomic_DNA"/>
</dbReference>